<gene>
    <name evidence="12" type="ORF">CTRG_02830</name>
</gene>
<dbReference type="VEuPathDB" id="FungiDB:CTRG_02830"/>
<keyword evidence="8 11" id="KW-1133">Transmembrane helix</keyword>
<sequence>MATHFFFWMSRTLYQALCFFFFCHIHINQSTMRQRTTVFNPYSSHDGIVQNVNKTNFQLSSVDGYPFIVENKFTTTPDNTYPAIKELRIQSKFSKSANNDPIFQFDYAPGLNIYAIPQADVNEQDFWQQVGDLTLEVLNITIPPVSWISNINSFYYHDLQPVDLINGNVHEHSDYDYSFTNEKVTIRELLTNVDSLNFNSDPNLFKEVGLFLIDDKISSPDDLNLVGLRVVLDDTDEDQNIHKTMFHIKPRHRYFGESNSKVIPQGLHPVLNTKIDVTLPDDVDIQECKLYYYLNVNKSLIFDEFQNVPAGSQLVVNNGNKNLELPEYKISEWGNEVLLEFDNITNEVNLTLHSRYQLPENANEKTDTTIINTPPAIFIGCNVKEGNLLGKSPFDTKNNIGGNYEVYFTEDTVFYHLSDQSKDTLTIDIPHGVTTFDRINSITILGLLIGILFIVYSIFSKLFFTSKVKKD</sequence>
<feature type="chain" id="PRO_5025075274" description="Protein PBN1" evidence="11">
    <location>
        <begin position="19"/>
        <end position="471"/>
    </location>
</feature>
<keyword evidence="5 11" id="KW-0337">GPI-anchor biosynthesis</keyword>
<feature type="transmembrane region" description="Helical" evidence="11">
    <location>
        <begin position="444"/>
        <end position="464"/>
    </location>
</feature>
<evidence type="ECO:0000313" key="12">
    <source>
        <dbReference type="EMBL" id="EER34012.1"/>
    </source>
</evidence>
<keyword evidence="13" id="KW-1185">Reference proteome</keyword>
<evidence type="ECO:0000256" key="1">
    <source>
        <dbReference type="ARBA" id="ARBA00004643"/>
    </source>
</evidence>
<evidence type="ECO:0000256" key="2">
    <source>
        <dbReference type="ARBA" id="ARBA00004687"/>
    </source>
</evidence>
<comment type="function">
    <text evidence="11">Required for proper folding and/or the stability of a subset of proteins in the endoplasmic reticulum. Component of glycosylphosphatidylinositol-mannosyltransferase 1 which transfers the first of the 4 mannoses in the GPI-anchor precursors during GPI-anchor biosynthesis. Probably acts by stabilizing the mannosyltransferase GPI14.</text>
</comment>
<evidence type="ECO:0000256" key="5">
    <source>
        <dbReference type="ARBA" id="ARBA00022502"/>
    </source>
</evidence>
<dbReference type="KEGG" id="ctp:CTRG_02830"/>
<keyword evidence="6 11" id="KW-0812">Transmembrane</keyword>
<comment type="subcellular location">
    <subcellularLocation>
        <location evidence="11">Endoplasmic reticulum membrane</location>
        <topology evidence="11">Single-pass membrane protein</topology>
    </subcellularLocation>
    <subcellularLocation>
        <location evidence="1">Endoplasmic reticulum membrane</location>
        <topology evidence="1">Single-pass type III membrane protein</topology>
    </subcellularLocation>
</comment>
<evidence type="ECO:0000256" key="11">
    <source>
        <dbReference type="RuleBase" id="RU366056"/>
    </source>
</evidence>
<dbReference type="GO" id="GO:1990529">
    <property type="term" value="C:glycosylphosphatidylinositol-mannosyltransferase I complex"/>
    <property type="evidence" value="ECO:0007669"/>
    <property type="project" value="TreeGrafter"/>
</dbReference>
<keyword evidence="10" id="KW-0325">Glycoprotein</keyword>
<dbReference type="SMART" id="SM00780">
    <property type="entry name" value="PIG-X"/>
    <property type="match status" value="1"/>
</dbReference>
<evidence type="ECO:0000256" key="4">
    <source>
        <dbReference type="ARBA" id="ARBA00020410"/>
    </source>
</evidence>
<dbReference type="Proteomes" id="UP000002037">
    <property type="component" value="Unassembled WGS sequence"/>
</dbReference>
<accession>C5M8V8</accession>
<dbReference type="Pfam" id="PF08320">
    <property type="entry name" value="PIG-X"/>
    <property type="match status" value="1"/>
</dbReference>
<proteinExistence type="inferred from homology"/>
<comment type="similarity">
    <text evidence="3 11">Belongs to the PIGX family.</text>
</comment>
<keyword evidence="7 11" id="KW-0256">Endoplasmic reticulum</keyword>
<organism evidence="12 13">
    <name type="scientific">Candida tropicalis (strain ATCC MYA-3404 / T1)</name>
    <name type="common">Yeast</name>
    <dbReference type="NCBI Taxonomy" id="294747"/>
    <lineage>
        <taxon>Eukaryota</taxon>
        <taxon>Fungi</taxon>
        <taxon>Dikarya</taxon>
        <taxon>Ascomycota</taxon>
        <taxon>Saccharomycotina</taxon>
        <taxon>Pichiomycetes</taxon>
        <taxon>Debaryomycetaceae</taxon>
        <taxon>Candida/Lodderomyces clade</taxon>
        <taxon>Candida</taxon>
    </lineage>
</organism>
<evidence type="ECO:0000256" key="10">
    <source>
        <dbReference type="ARBA" id="ARBA00023180"/>
    </source>
</evidence>
<dbReference type="PANTHER" id="PTHR28533">
    <property type="entry name" value="PROTEIN PBN1"/>
    <property type="match status" value="1"/>
</dbReference>
<dbReference type="UniPathway" id="UPA00196"/>
<dbReference type="HOGENOM" id="CLU_044602_0_0_1"/>
<dbReference type="PANTHER" id="PTHR28533:SF1">
    <property type="entry name" value="PROTEIN PBN1"/>
    <property type="match status" value="1"/>
</dbReference>
<protein>
    <recommendedName>
        <fullName evidence="4 11">Protein PBN1</fullName>
    </recommendedName>
</protein>
<feature type="signal peptide" evidence="11">
    <location>
        <begin position="1"/>
        <end position="18"/>
    </location>
</feature>
<dbReference type="GO" id="GO:0000030">
    <property type="term" value="F:mannosyltransferase activity"/>
    <property type="evidence" value="ECO:0007669"/>
    <property type="project" value="TreeGrafter"/>
</dbReference>
<reference evidence="12 13" key="1">
    <citation type="journal article" date="2009" name="Nature">
        <title>Evolution of pathogenicity and sexual reproduction in eight Candida genomes.</title>
        <authorList>
            <person name="Butler G."/>
            <person name="Rasmussen M.D."/>
            <person name="Lin M.F."/>
            <person name="Santos M.A."/>
            <person name="Sakthikumar S."/>
            <person name="Munro C.A."/>
            <person name="Rheinbay E."/>
            <person name="Grabherr M."/>
            <person name="Forche A."/>
            <person name="Reedy J.L."/>
            <person name="Agrafioti I."/>
            <person name="Arnaud M.B."/>
            <person name="Bates S."/>
            <person name="Brown A.J."/>
            <person name="Brunke S."/>
            <person name="Costanzo M.C."/>
            <person name="Fitzpatrick D.A."/>
            <person name="de Groot P.W."/>
            <person name="Harris D."/>
            <person name="Hoyer L.L."/>
            <person name="Hube B."/>
            <person name="Klis F.M."/>
            <person name="Kodira C."/>
            <person name="Lennard N."/>
            <person name="Logue M.E."/>
            <person name="Martin R."/>
            <person name="Neiman A.M."/>
            <person name="Nikolaou E."/>
            <person name="Quail M.A."/>
            <person name="Quinn J."/>
            <person name="Santos M.C."/>
            <person name="Schmitzberger F.F."/>
            <person name="Sherlock G."/>
            <person name="Shah P."/>
            <person name="Silverstein K.A."/>
            <person name="Skrzypek M.S."/>
            <person name="Soll D."/>
            <person name="Staggs R."/>
            <person name="Stansfield I."/>
            <person name="Stumpf M.P."/>
            <person name="Sudbery P.E."/>
            <person name="Srikantha T."/>
            <person name="Zeng Q."/>
            <person name="Berman J."/>
            <person name="Berriman M."/>
            <person name="Heitman J."/>
            <person name="Gow N.A."/>
            <person name="Lorenz M.C."/>
            <person name="Birren B.W."/>
            <person name="Kellis M."/>
            <person name="Cuomo C.A."/>
        </authorList>
    </citation>
    <scope>NUCLEOTIDE SEQUENCE [LARGE SCALE GENOMIC DNA]</scope>
    <source>
        <strain evidence="13">ATCC MYA-3404 / T1</strain>
    </source>
</reference>
<evidence type="ECO:0000256" key="3">
    <source>
        <dbReference type="ARBA" id="ARBA00010345"/>
    </source>
</evidence>
<evidence type="ECO:0000256" key="6">
    <source>
        <dbReference type="ARBA" id="ARBA00022692"/>
    </source>
</evidence>
<dbReference type="GO" id="GO:0006506">
    <property type="term" value="P:GPI anchor biosynthetic process"/>
    <property type="evidence" value="ECO:0007669"/>
    <property type="project" value="UniProtKB-UniPathway"/>
</dbReference>
<dbReference type="eggNOG" id="ENOG502QS8N">
    <property type="taxonomic scope" value="Eukaryota"/>
</dbReference>
<dbReference type="GO" id="GO:0005789">
    <property type="term" value="C:endoplasmic reticulum membrane"/>
    <property type="evidence" value="ECO:0007669"/>
    <property type="project" value="UniProtKB-SubCell"/>
</dbReference>
<dbReference type="RefSeq" id="XP_002548533.1">
    <property type="nucleotide sequence ID" value="XM_002548487.1"/>
</dbReference>
<name>C5M8V8_CANTT</name>
<evidence type="ECO:0000313" key="13">
    <source>
        <dbReference type="Proteomes" id="UP000002037"/>
    </source>
</evidence>
<evidence type="ECO:0000256" key="9">
    <source>
        <dbReference type="ARBA" id="ARBA00023136"/>
    </source>
</evidence>
<dbReference type="OrthoDB" id="5546453at2759"/>
<dbReference type="EMBL" id="GG692397">
    <property type="protein sequence ID" value="EER34012.1"/>
    <property type="molecule type" value="Genomic_DNA"/>
</dbReference>
<evidence type="ECO:0000256" key="7">
    <source>
        <dbReference type="ARBA" id="ARBA00022824"/>
    </source>
</evidence>
<dbReference type="GeneID" id="8300333"/>
<dbReference type="AlphaFoldDB" id="C5M8V8"/>
<keyword evidence="9 11" id="KW-0472">Membrane</keyword>
<dbReference type="InterPro" id="IPR042322">
    <property type="entry name" value="Pbn1"/>
</dbReference>
<evidence type="ECO:0000256" key="8">
    <source>
        <dbReference type="ARBA" id="ARBA00022989"/>
    </source>
</evidence>
<keyword evidence="11" id="KW-0732">Signal</keyword>
<comment type="pathway">
    <text evidence="2 11">Glycolipid biosynthesis; glycosylphosphatidylinositol-anchor biosynthesis.</text>
</comment>
<dbReference type="InterPro" id="IPR013233">
    <property type="entry name" value="PIG-X/PBN1"/>
</dbReference>